<dbReference type="PANTHER" id="PTHR43463:SF1">
    <property type="entry name" value="NICOTINATE-NUCLEOTIDE--DIMETHYLBENZIMIDAZOLE PHOSPHORIBOSYLTRANSFERASE"/>
    <property type="match status" value="1"/>
</dbReference>
<keyword evidence="11" id="KW-1185">Reference proteome</keyword>
<sequence length="332" mass="33770">MITRDDIQVRLDSLAKPVGSLGRLEALAVELALASRALTPLTRPRRLVLFAADHGVVAQGVTPWPSAVTTAMVETILSGKASSTALATAHGVDVRVVDAGMAQPPREPWPQHFNAHPVAPGTADLSSGPAMTEDQFDAAWALGETEAKNAVDAGHRLLIAGEMGIGNTTAAACITHALAGIDADTATGSGAGADAAMRGIKRDIVAAAVARLDGRTDKAALAAIAGFEIVAMAGFYAQAARQGVPVLLDGYVTTAAALIAERLCPGTRAVMIAGHLSAEPGHQAALTQLGLTPVLEWQMRLGEGSGALVALPLLDSAGALLCDVARLADIGA</sequence>
<dbReference type="EMBL" id="CP020083">
    <property type="protein sequence ID" value="ASR50694.1"/>
    <property type="molecule type" value="Genomic_DNA"/>
</dbReference>
<evidence type="ECO:0000256" key="6">
    <source>
        <dbReference type="ARBA" id="ARBA00022676"/>
    </source>
</evidence>
<dbReference type="GeneID" id="303484688"/>
<evidence type="ECO:0000256" key="1">
    <source>
        <dbReference type="ARBA" id="ARBA00005049"/>
    </source>
</evidence>
<dbReference type="SUPFAM" id="SSF52733">
    <property type="entry name" value="Nicotinate mononucleotide:5,6-dimethylbenzimidazole phosphoribosyltransferase (CobT)"/>
    <property type="match status" value="1"/>
</dbReference>
<dbReference type="InterPro" id="IPR003200">
    <property type="entry name" value="Nict_dMeBzImd_PRibTrfase"/>
</dbReference>
<dbReference type="Proteomes" id="UP000258016">
    <property type="component" value="Chromosome"/>
</dbReference>
<evidence type="ECO:0000256" key="5">
    <source>
        <dbReference type="ARBA" id="ARBA00022573"/>
    </source>
</evidence>
<accession>A0ABN5B4T0</accession>
<dbReference type="RefSeq" id="WP_117351520.1">
    <property type="nucleotide sequence ID" value="NZ_CP020083.1"/>
</dbReference>
<dbReference type="Gene3D" id="1.10.1610.10">
    <property type="match status" value="1"/>
</dbReference>
<name>A0ABN5B4T0_9SPHN</name>
<dbReference type="EC" id="2.4.2.21" evidence="3 9"/>
<dbReference type="PANTHER" id="PTHR43463">
    <property type="entry name" value="NICOTINATE-NUCLEOTIDE--DIMETHYLBENZIMIDAZOLE PHOSPHORIBOSYLTRANSFERASE"/>
    <property type="match status" value="1"/>
</dbReference>
<evidence type="ECO:0000256" key="2">
    <source>
        <dbReference type="ARBA" id="ARBA00007110"/>
    </source>
</evidence>
<comment type="catalytic activity">
    <reaction evidence="8">
        <text>5,6-dimethylbenzimidazole + nicotinate beta-D-ribonucleotide = alpha-ribazole 5'-phosphate + nicotinate + H(+)</text>
        <dbReference type="Rhea" id="RHEA:11196"/>
        <dbReference type="ChEBI" id="CHEBI:15378"/>
        <dbReference type="ChEBI" id="CHEBI:15890"/>
        <dbReference type="ChEBI" id="CHEBI:32544"/>
        <dbReference type="ChEBI" id="CHEBI:57502"/>
        <dbReference type="ChEBI" id="CHEBI:57918"/>
        <dbReference type="EC" id="2.4.2.21"/>
    </reaction>
</comment>
<comment type="similarity">
    <text evidence="2">Belongs to the CobT family.</text>
</comment>
<comment type="pathway">
    <text evidence="1">Nucleoside biosynthesis; alpha-ribazole biosynthesis; alpha-ribazole from 5,6-dimethylbenzimidazole: step 1/2.</text>
</comment>
<dbReference type="Gene3D" id="3.40.50.10210">
    <property type="match status" value="1"/>
</dbReference>
<dbReference type="GO" id="GO:0016757">
    <property type="term" value="F:glycosyltransferase activity"/>
    <property type="evidence" value="ECO:0007669"/>
    <property type="project" value="UniProtKB-KW"/>
</dbReference>
<gene>
    <name evidence="10" type="ORF">B5J99_03770</name>
</gene>
<dbReference type="CDD" id="cd02439">
    <property type="entry name" value="DMB-PRT_CobT"/>
    <property type="match status" value="1"/>
</dbReference>
<keyword evidence="5" id="KW-0169">Cobalamin biosynthesis</keyword>
<evidence type="ECO:0000256" key="8">
    <source>
        <dbReference type="ARBA" id="ARBA00047340"/>
    </source>
</evidence>
<dbReference type="NCBIfam" id="NF000996">
    <property type="entry name" value="PRK00105.1"/>
    <property type="match status" value="1"/>
</dbReference>
<proteinExistence type="inferred from homology"/>
<keyword evidence="6 10" id="KW-0328">Glycosyltransferase</keyword>
<dbReference type="InterPro" id="IPR017846">
    <property type="entry name" value="Nict_dMeBzImd_PRibTrfase_bact"/>
</dbReference>
<organism evidence="10 11">
    <name type="scientific">Blastomonas fulva</name>
    <dbReference type="NCBI Taxonomy" id="1550728"/>
    <lineage>
        <taxon>Bacteria</taxon>
        <taxon>Pseudomonadati</taxon>
        <taxon>Pseudomonadota</taxon>
        <taxon>Alphaproteobacteria</taxon>
        <taxon>Sphingomonadales</taxon>
        <taxon>Sphingomonadaceae</taxon>
        <taxon>Blastomonas</taxon>
    </lineage>
</organism>
<evidence type="ECO:0000313" key="10">
    <source>
        <dbReference type="EMBL" id="ASR50694.1"/>
    </source>
</evidence>
<evidence type="ECO:0000256" key="3">
    <source>
        <dbReference type="ARBA" id="ARBA00011991"/>
    </source>
</evidence>
<protein>
    <recommendedName>
        <fullName evidence="4 9">Nicotinate-nucleotide--dimethylbenzimidazole phosphoribosyltransferase</fullName>
        <ecNumber evidence="3 9">2.4.2.21</ecNumber>
    </recommendedName>
</protein>
<dbReference type="NCBIfam" id="TIGR03160">
    <property type="entry name" value="cobT_DBIPRT"/>
    <property type="match status" value="1"/>
</dbReference>
<evidence type="ECO:0000256" key="4">
    <source>
        <dbReference type="ARBA" id="ARBA00015486"/>
    </source>
</evidence>
<dbReference type="InterPro" id="IPR023195">
    <property type="entry name" value="Nict_dMeBzImd_PRibTrfase_N"/>
</dbReference>
<evidence type="ECO:0000313" key="11">
    <source>
        <dbReference type="Proteomes" id="UP000258016"/>
    </source>
</evidence>
<reference evidence="10 11" key="1">
    <citation type="submission" date="2017-03" db="EMBL/GenBank/DDBJ databases">
        <title>Complete genome sequence of Blastomonas fulva degrading microcsystin LR.</title>
        <authorList>
            <person name="Lee H.-g."/>
            <person name="Jin L."/>
            <person name="oh H.-M."/>
        </authorList>
    </citation>
    <scope>NUCLEOTIDE SEQUENCE [LARGE SCALE GENOMIC DNA]</scope>
    <source>
        <strain evidence="10 11">T2</strain>
    </source>
</reference>
<keyword evidence="7" id="KW-0808">Transferase</keyword>
<evidence type="ECO:0000256" key="9">
    <source>
        <dbReference type="NCBIfam" id="TIGR03160"/>
    </source>
</evidence>
<evidence type="ECO:0000256" key="7">
    <source>
        <dbReference type="ARBA" id="ARBA00022679"/>
    </source>
</evidence>
<dbReference type="InterPro" id="IPR036087">
    <property type="entry name" value="Nict_dMeBzImd_PRibTrfase_sf"/>
</dbReference>
<dbReference type="Pfam" id="PF02277">
    <property type="entry name" value="DBI_PRT"/>
    <property type="match status" value="1"/>
</dbReference>